<evidence type="ECO:0000313" key="3">
    <source>
        <dbReference type="Proteomes" id="UP000002316"/>
    </source>
</evidence>
<proteinExistence type="predicted"/>
<protein>
    <submittedName>
        <fullName evidence="2">Uncharacterized protein</fullName>
    </submittedName>
</protein>
<dbReference type="EMBL" id="FN554973">
    <property type="protein sequence ID" value="CBH15725.1"/>
    <property type="molecule type" value="Genomic_DNA"/>
</dbReference>
<sequence>MSLPYGAGLIQRLHTTSRAHSRSWYYCQSVSRHRTTHVRVRIKLLCNHTAVNGNAPGAIDTWRNSSGSSRRGGGKPTERGRNGERSGAPFRGIVKEMSCQSDNVFRVSDPFIFSSFASLRMYGKGLGPAELLSVWSDLRLLCVQHTNSVRNA</sequence>
<feature type="region of interest" description="Disordered" evidence="1">
    <location>
        <begin position="57"/>
        <end position="88"/>
    </location>
</feature>
<evidence type="ECO:0000313" key="2">
    <source>
        <dbReference type="EMBL" id="CBH15725.1"/>
    </source>
</evidence>
<reference evidence="3" key="1">
    <citation type="journal article" date="2010" name="PLoS Negl. Trop. Dis.">
        <title>The genome sequence of Trypanosoma brucei gambiense, causative agent of chronic human african trypanosomiasis.</title>
        <authorList>
            <person name="Jackson A.P."/>
            <person name="Sanders M."/>
            <person name="Berry A."/>
            <person name="McQuillan J."/>
            <person name="Aslett M.A."/>
            <person name="Quail M.A."/>
            <person name="Chukualim B."/>
            <person name="Capewell P."/>
            <person name="MacLeod A."/>
            <person name="Melville S.E."/>
            <person name="Gibson W."/>
            <person name="Barry J.D."/>
            <person name="Berriman M."/>
            <person name="Hertz-Fowler C."/>
        </authorList>
    </citation>
    <scope>NUCLEOTIDE SEQUENCE [LARGE SCALE GENOMIC DNA]</scope>
    <source>
        <strain evidence="3">MHOM/CI/86/DAL972</strain>
    </source>
</reference>
<evidence type="ECO:0000256" key="1">
    <source>
        <dbReference type="SAM" id="MobiDB-lite"/>
    </source>
</evidence>
<dbReference type="GeneID" id="23865928"/>
<dbReference type="KEGG" id="tbg:TbgDal_X8140"/>
<dbReference type="AlphaFoldDB" id="D0A381"/>
<dbReference type="Proteomes" id="UP000002316">
    <property type="component" value="Chromosome 10"/>
</dbReference>
<organism evidence="2 3">
    <name type="scientific">Trypanosoma brucei gambiense (strain MHOM/CI/86/DAL972)</name>
    <dbReference type="NCBI Taxonomy" id="679716"/>
    <lineage>
        <taxon>Eukaryota</taxon>
        <taxon>Discoba</taxon>
        <taxon>Euglenozoa</taxon>
        <taxon>Kinetoplastea</taxon>
        <taxon>Metakinetoplastina</taxon>
        <taxon>Trypanosomatida</taxon>
        <taxon>Trypanosomatidae</taxon>
        <taxon>Trypanosoma</taxon>
    </lineage>
</organism>
<name>D0A381_TRYB9</name>
<accession>D0A381</accession>
<dbReference type="RefSeq" id="XP_011777989.1">
    <property type="nucleotide sequence ID" value="XM_011779687.1"/>
</dbReference>
<gene>
    <name evidence="2" type="ORF">TbgDal_X8140</name>
</gene>